<feature type="region of interest" description="Disordered" evidence="1">
    <location>
        <begin position="408"/>
        <end position="428"/>
    </location>
</feature>
<gene>
    <name evidence="2" type="ORF">EV211_10278</name>
</gene>
<accession>A0A4R6QD01</accession>
<evidence type="ECO:0000313" key="3">
    <source>
        <dbReference type="Proteomes" id="UP000295500"/>
    </source>
</evidence>
<dbReference type="Proteomes" id="UP000295500">
    <property type="component" value="Unassembled WGS sequence"/>
</dbReference>
<keyword evidence="3" id="KW-1185">Reference proteome</keyword>
<evidence type="ECO:0000256" key="1">
    <source>
        <dbReference type="SAM" id="MobiDB-lite"/>
    </source>
</evidence>
<dbReference type="InterPro" id="IPR021145">
    <property type="entry name" value="Portal_protein_SPP1_Gp6-like"/>
</dbReference>
<proteinExistence type="predicted"/>
<dbReference type="OrthoDB" id="1780383at2"/>
<sequence>MAELKGIEYLRRKMESKRSRTQLRYRYYEMKSAAPDPGPMIPLQLRNQYNSTLGWCETAVDALADRLVFDKFTNDNFDLNHIFDMNNPDTFFDSAVLSSLITSCCFVYISADETGFPRLQVIDGGNATGEIDPITGLLYEGYAVLKRNSDTQRAEIEAYFTPDYTQIYDKTNNTVQNIKNDTGYPLLVPIIYRPDAKRPFGHSRISRACMNIQNKARHCLTRADISAEFYSFPQKYVVGMSQNAEPMDSWRATISAMLTFTKDEDGDKPAPGQFAQQSMEPHLSHYKSYVASFAGETGLTMDDLGFATENPSSAEAIKASHENLRLKARKAQRNFGSGFLNVGFLAACLRDKYPYQRRQLYLSKPTWEPIFEPDASQMSGIGDAAVKINQAIPGYFGAENMHTLTGIKGENDETGYGTGTSGQDTKNI</sequence>
<dbReference type="Pfam" id="PF05133">
    <property type="entry name" value="SPP1_portal"/>
    <property type="match status" value="1"/>
</dbReference>
<dbReference type="EMBL" id="SNXO01000002">
    <property type="protein sequence ID" value="TDP59836.1"/>
    <property type="molecule type" value="Genomic_DNA"/>
</dbReference>
<comment type="caution">
    <text evidence="2">The sequence shown here is derived from an EMBL/GenBank/DDBJ whole genome shotgun (WGS) entry which is preliminary data.</text>
</comment>
<evidence type="ECO:0000313" key="2">
    <source>
        <dbReference type="EMBL" id="TDP59836.1"/>
    </source>
</evidence>
<dbReference type="RefSeq" id="WP_133527534.1">
    <property type="nucleotide sequence ID" value="NZ_SNXO01000002.1"/>
</dbReference>
<organism evidence="2 3">
    <name type="scientific">Aminicella lysinilytica</name>
    <dbReference type="NCBI Taxonomy" id="433323"/>
    <lineage>
        <taxon>Bacteria</taxon>
        <taxon>Bacillati</taxon>
        <taxon>Bacillota</taxon>
        <taxon>Clostridia</taxon>
        <taxon>Peptostreptococcales</taxon>
        <taxon>Anaerovoracaceae</taxon>
        <taxon>Aminicella</taxon>
    </lineage>
</organism>
<name>A0A4R6QD01_9FIRM</name>
<dbReference type="AlphaFoldDB" id="A0A4R6QD01"/>
<protein>
    <submittedName>
        <fullName evidence="2">SPP1 Gp6-like portal protein</fullName>
    </submittedName>
</protein>
<reference evidence="2 3" key="1">
    <citation type="submission" date="2019-03" db="EMBL/GenBank/DDBJ databases">
        <title>Genomic Encyclopedia of Type Strains, Phase IV (KMG-IV): sequencing the most valuable type-strain genomes for metagenomic binning, comparative biology and taxonomic classification.</title>
        <authorList>
            <person name="Goeker M."/>
        </authorList>
    </citation>
    <scope>NUCLEOTIDE SEQUENCE [LARGE SCALE GENOMIC DNA]</scope>
    <source>
        <strain evidence="2 3">DSM 28287</strain>
    </source>
</reference>